<dbReference type="InterPro" id="IPR027417">
    <property type="entry name" value="P-loop_NTPase"/>
</dbReference>
<dbReference type="Proteomes" id="UP000722485">
    <property type="component" value="Unassembled WGS sequence"/>
</dbReference>
<proteinExistence type="predicted"/>
<protein>
    <submittedName>
        <fullName evidence="1">Uncharacterized protein</fullName>
    </submittedName>
</protein>
<gene>
    <name evidence="1" type="ORF">G7Z17_g11531</name>
</gene>
<dbReference type="AlphaFoldDB" id="A0A9P5H2N8"/>
<organism evidence="1 2">
    <name type="scientific">Cylindrodendrum hubeiense</name>
    <dbReference type="NCBI Taxonomy" id="595255"/>
    <lineage>
        <taxon>Eukaryota</taxon>
        <taxon>Fungi</taxon>
        <taxon>Dikarya</taxon>
        <taxon>Ascomycota</taxon>
        <taxon>Pezizomycotina</taxon>
        <taxon>Sordariomycetes</taxon>
        <taxon>Hypocreomycetidae</taxon>
        <taxon>Hypocreales</taxon>
        <taxon>Nectriaceae</taxon>
        <taxon>Cylindrodendrum</taxon>
    </lineage>
</organism>
<reference evidence="1" key="1">
    <citation type="submission" date="2020-03" db="EMBL/GenBank/DDBJ databases">
        <title>Draft Genome Sequence of Cylindrodendrum hubeiense.</title>
        <authorList>
            <person name="Buettner E."/>
            <person name="Kellner H."/>
        </authorList>
    </citation>
    <scope>NUCLEOTIDE SEQUENCE</scope>
    <source>
        <strain evidence="1">IHI 201604</strain>
    </source>
</reference>
<evidence type="ECO:0000313" key="1">
    <source>
        <dbReference type="EMBL" id="KAF7542484.1"/>
    </source>
</evidence>
<dbReference type="PANTHER" id="PTHR37807">
    <property type="entry name" value="OS07G0160300 PROTEIN"/>
    <property type="match status" value="1"/>
</dbReference>
<sequence>MANLLARSIDGVVINHDLIKAFFLDNDIFFDQSAKLTYSFDWILAEDMIKQGRSVIIDSICNYDEVVDRGTALARQYGYEYRYVECRVDDIDLLDRRLRDRVPLRSQRTAVDRPPPDVGAALNSDDSRALFKKWIENPCRPSSEVILVDSTGTPEEGLAYILKQIIPPSSGQKSD</sequence>
<dbReference type="PANTHER" id="PTHR37807:SF3">
    <property type="entry name" value="OS07G0160300 PROTEIN"/>
    <property type="match status" value="1"/>
</dbReference>
<dbReference type="OrthoDB" id="3231855at2759"/>
<accession>A0A9P5H2N8</accession>
<dbReference type="Gene3D" id="3.40.50.300">
    <property type="entry name" value="P-loop containing nucleotide triphosphate hydrolases"/>
    <property type="match status" value="1"/>
</dbReference>
<comment type="caution">
    <text evidence="1">The sequence shown here is derived from an EMBL/GenBank/DDBJ whole genome shotgun (WGS) entry which is preliminary data.</text>
</comment>
<dbReference type="EMBL" id="JAANBB010000441">
    <property type="protein sequence ID" value="KAF7542484.1"/>
    <property type="molecule type" value="Genomic_DNA"/>
</dbReference>
<keyword evidence="2" id="KW-1185">Reference proteome</keyword>
<dbReference type="SUPFAM" id="SSF52540">
    <property type="entry name" value="P-loop containing nucleoside triphosphate hydrolases"/>
    <property type="match status" value="1"/>
</dbReference>
<name>A0A9P5H2N8_9HYPO</name>
<evidence type="ECO:0000313" key="2">
    <source>
        <dbReference type="Proteomes" id="UP000722485"/>
    </source>
</evidence>